<keyword evidence="3" id="KW-0677">Repeat</keyword>
<accession>A0A8C0XYB8</accession>
<dbReference type="AlphaFoldDB" id="A0A8C0XYB8"/>
<evidence type="ECO:0000256" key="6">
    <source>
        <dbReference type="SAM" id="SignalP"/>
    </source>
</evidence>
<dbReference type="Ensembl" id="ENSCCNT00000041553.1">
    <property type="protein sequence ID" value="ENSCCNP00000033120.1"/>
    <property type="gene ID" value="ENSCCNG00000031373.1"/>
</dbReference>
<feature type="domain" description="Sushi" evidence="7">
    <location>
        <begin position="70"/>
        <end position="135"/>
    </location>
</feature>
<keyword evidence="1 5" id="KW-0768">Sushi</keyword>
<organism evidence="8">
    <name type="scientific">Castor canadensis</name>
    <name type="common">American beaver</name>
    <dbReference type="NCBI Taxonomy" id="51338"/>
    <lineage>
        <taxon>Eukaryota</taxon>
        <taxon>Metazoa</taxon>
        <taxon>Chordata</taxon>
        <taxon>Craniata</taxon>
        <taxon>Vertebrata</taxon>
        <taxon>Euteleostomi</taxon>
        <taxon>Mammalia</taxon>
        <taxon>Eutheria</taxon>
        <taxon>Euarchontoglires</taxon>
        <taxon>Glires</taxon>
        <taxon>Rodentia</taxon>
        <taxon>Castorimorpha</taxon>
        <taxon>Castoridae</taxon>
        <taxon>Castor</taxon>
    </lineage>
</organism>
<dbReference type="CDD" id="cd00033">
    <property type="entry name" value="CCP"/>
    <property type="match status" value="2"/>
</dbReference>
<evidence type="ECO:0000256" key="3">
    <source>
        <dbReference type="ARBA" id="ARBA00022737"/>
    </source>
</evidence>
<keyword evidence="2 6" id="KW-0732">Signal</keyword>
<dbReference type="SUPFAM" id="SSF57535">
    <property type="entry name" value="Complement control module/SCR domain"/>
    <property type="match status" value="2"/>
</dbReference>
<dbReference type="Pfam" id="PF18453">
    <property type="entry name" value="C4bp_oligo"/>
    <property type="match status" value="1"/>
</dbReference>
<dbReference type="InterPro" id="IPR000436">
    <property type="entry name" value="Sushi_SCR_CCP_dom"/>
</dbReference>
<dbReference type="PROSITE" id="PS50923">
    <property type="entry name" value="SUSHI"/>
    <property type="match status" value="1"/>
</dbReference>
<dbReference type="SMART" id="SM00032">
    <property type="entry name" value="CCP"/>
    <property type="match status" value="2"/>
</dbReference>
<comment type="caution">
    <text evidence="5">Lacks conserved residue(s) required for the propagation of feature annotation.</text>
</comment>
<sequence length="186" mass="20616">MRLVPGSGSLSLCLLGVLIFLLQASILLALCLKPKIPNGKLSVETNHYVNPETITIQCNPGYRMVGSQNISCSENKSWSPAVPKYQMEAVCGENHYVNPETITIQCNPGYRMVGSQNISCSENKSWSPAVPKCEIEVPEDRDIVLAGKNLLQCLPSPRDSKVALELHKLSLQIEKLKQDRDKRKII</sequence>
<proteinExistence type="predicted"/>
<evidence type="ECO:0000313" key="8">
    <source>
        <dbReference type="Ensembl" id="ENSCCNP00000033120.1"/>
    </source>
</evidence>
<dbReference type="Gene3D" id="2.10.70.10">
    <property type="entry name" value="Complement Module, domain 1"/>
    <property type="match status" value="2"/>
</dbReference>
<dbReference type="FunFam" id="2.10.70.10:FF:000014">
    <property type="entry name" value="Membrane cofactor protein"/>
    <property type="match status" value="1"/>
</dbReference>
<dbReference type="InterPro" id="IPR035976">
    <property type="entry name" value="Sushi/SCR/CCP_sf"/>
</dbReference>
<feature type="chain" id="PRO_5034522242" description="Sushi domain-containing protein" evidence="6">
    <location>
        <begin position="30"/>
        <end position="186"/>
    </location>
</feature>
<feature type="disulfide bond" evidence="5">
    <location>
        <begin position="106"/>
        <end position="133"/>
    </location>
</feature>
<evidence type="ECO:0000256" key="4">
    <source>
        <dbReference type="ARBA" id="ARBA00023157"/>
    </source>
</evidence>
<name>A0A8C0XYB8_CASCN</name>
<dbReference type="InterPro" id="IPR040514">
    <property type="entry name" value="C4bp_oligo"/>
</dbReference>
<dbReference type="Gene3D" id="1.20.5.3730">
    <property type="match status" value="1"/>
</dbReference>
<feature type="signal peptide" evidence="6">
    <location>
        <begin position="1"/>
        <end position="29"/>
    </location>
</feature>
<reference evidence="8" key="1">
    <citation type="submission" date="2023-09" db="UniProtKB">
        <authorList>
            <consortium name="Ensembl"/>
        </authorList>
    </citation>
    <scope>IDENTIFICATION</scope>
</reference>
<dbReference type="PANTHER" id="PTHR45656:SF4">
    <property type="entry name" value="PROTEIN CBR-CLEC-78"/>
    <property type="match status" value="1"/>
</dbReference>
<evidence type="ECO:0000256" key="1">
    <source>
        <dbReference type="ARBA" id="ARBA00022659"/>
    </source>
</evidence>
<protein>
    <recommendedName>
        <fullName evidence="7">Sushi domain-containing protein</fullName>
    </recommendedName>
</protein>
<keyword evidence="4 5" id="KW-1015">Disulfide bond</keyword>
<dbReference type="Pfam" id="PF00084">
    <property type="entry name" value="Sushi"/>
    <property type="match status" value="2"/>
</dbReference>
<dbReference type="PANTHER" id="PTHR45656">
    <property type="entry name" value="PROTEIN CBR-CLEC-78"/>
    <property type="match status" value="1"/>
</dbReference>
<evidence type="ECO:0000259" key="7">
    <source>
        <dbReference type="PROSITE" id="PS50923"/>
    </source>
</evidence>
<evidence type="ECO:0000256" key="2">
    <source>
        <dbReference type="ARBA" id="ARBA00022729"/>
    </source>
</evidence>
<dbReference type="InterPro" id="IPR051277">
    <property type="entry name" value="SEZ6_CSMD_C4BPB_Regulators"/>
</dbReference>
<evidence type="ECO:0000256" key="5">
    <source>
        <dbReference type="PROSITE-ProRule" id="PRU00302"/>
    </source>
</evidence>